<dbReference type="SMART" id="SM00744">
    <property type="entry name" value="RINGv"/>
    <property type="match status" value="1"/>
</dbReference>
<comment type="function">
    <text evidence="16">E3 ubiquitin-protein ligase. Component of the ribosome quality control complex (RQC), a ribosome-associated complex that mediates ubiquitination and extraction of incompletely synthesized nascent chains for proteasomal degradation.</text>
</comment>
<evidence type="ECO:0000313" key="19">
    <source>
        <dbReference type="EMBL" id="EKM56485.1"/>
    </source>
</evidence>
<evidence type="ECO:0000256" key="3">
    <source>
        <dbReference type="ARBA" id="ARBA00004906"/>
    </source>
</evidence>
<keyword evidence="20" id="KW-1185">Reference proteome</keyword>
<comment type="subunit">
    <text evidence="16">Component of the ribosome quality control complex (RQC).</text>
</comment>
<keyword evidence="7" id="KW-0963">Cytoplasm</keyword>
<dbReference type="GO" id="GO:0008270">
    <property type="term" value="F:zinc ion binding"/>
    <property type="evidence" value="ECO:0007669"/>
    <property type="project" value="UniProtKB-KW"/>
</dbReference>
<evidence type="ECO:0000256" key="4">
    <source>
        <dbReference type="ARBA" id="ARBA00007997"/>
    </source>
</evidence>
<dbReference type="CDD" id="cd16491">
    <property type="entry name" value="RING-CH-C4HC3_LTN1"/>
    <property type="match status" value="1"/>
</dbReference>
<dbReference type="InParanoid" id="K5WBA7"/>
<evidence type="ECO:0000256" key="11">
    <source>
        <dbReference type="ARBA" id="ARBA00022771"/>
    </source>
</evidence>
<dbReference type="Proteomes" id="UP000008370">
    <property type="component" value="Unassembled WGS sequence"/>
</dbReference>
<dbReference type="SUPFAM" id="SSF48371">
    <property type="entry name" value="ARM repeat"/>
    <property type="match status" value="1"/>
</dbReference>
<name>K5WBA7_PHACS</name>
<dbReference type="PROSITE" id="PS50089">
    <property type="entry name" value="ZF_RING_2"/>
    <property type="match status" value="1"/>
</dbReference>
<dbReference type="GO" id="GO:0061630">
    <property type="term" value="F:ubiquitin protein ligase activity"/>
    <property type="evidence" value="ECO:0007669"/>
    <property type="project" value="UniProtKB-UniRule"/>
</dbReference>
<dbReference type="KEGG" id="pco:PHACADRAFT_92839"/>
<reference evidence="19 20" key="1">
    <citation type="journal article" date="2012" name="BMC Genomics">
        <title>Comparative genomics of the white-rot fungi, Phanerochaete carnosa and P. chrysosporium, to elucidate the genetic basis of the distinct wood types they colonize.</title>
        <authorList>
            <person name="Suzuki H."/>
            <person name="MacDonald J."/>
            <person name="Syed K."/>
            <person name="Salamov A."/>
            <person name="Hori C."/>
            <person name="Aerts A."/>
            <person name="Henrissat B."/>
            <person name="Wiebenga A."/>
            <person name="vanKuyk P.A."/>
            <person name="Barry K."/>
            <person name="Lindquist E."/>
            <person name="LaButti K."/>
            <person name="Lapidus A."/>
            <person name="Lucas S."/>
            <person name="Coutinho P."/>
            <person name="Gong Y."/>
            <person name="Samejima M."/>
            <person name="Mahadevan R."/>
            <person name="Abou-Zaid M."/>
            <person name="de Vries R.P."/>
            <person name="Igarashi K."/>
            <person name="Yadav J.S."/>
            <person name="Grigoriev I.V."/>
            <person name="Master E.R."/>
        </authorList>
    </citation>
    <scope>NUCLEOTIDE SEQUENCE [LARGE SCALE GENOMIC DNA]</scope>
    <source>
        <strain evidence="19 20">HHB-10118-sp</strain>
    </source>
</reference>
<dbReference type="PANTHER" id="PTHR12389">
    <property type="entry name" value="ZINC FINGER PROTEIN 294"/>
    <property type="match status" value="1"/>
</dbReference>
<evidence type="ECO:0000256" key="5">
    <source>
        <dbReference type="ARBA" id="ARBA00012483"/>
    </source>
</evidence>
<evidence type="ECO:0000256" key="8">
    <source>
        <dbReference type="ARBA" id="ARBA00022679"/>
    </source>
</evidence>
<feature type="compositionally biased region" description="Basic and acidic residues" evidence="17">
    <location>
        <begin position="31"/>
        <end position="48"/>
    </location>
</feature>
<evidence type="ECO:0000256" key="13">
    <source>
        <dbReference type="ARBA" id="ARBA00022833"/>
    </source>
</evidence>
<dbReference type="SUPFAM" id="SSF57850">
    <property type="entry name" value="RING/U-box"/>
    <property type="match status" value="1"/>
</dbReference>
<dbReference type="GO" id="GO:0016567">
    <property type="term" value="P:protein ubiquitination"/>
    <property type="evidence" value="ECO:0007669"/>
    <property type="project" value="UniProtKB-UniPathway"/>
</dbReference>
<dbReference type="FunCoup" id="K5WBA7">
    <property type="interactions" value="390"/>
</dbReference>
<dbReference type="InterPro" id="IPR054477">
    <property type="entry name" value="LTN1_E3_ligase_6th"/>
</dbReference>
<dbReference type="Pfam" id="PF13639">
    <property type="entry name" value="zf-RING_2"/>
    <property type="match status" value="1"/>
</dbReference>
<dbReference type="HOGENOM" id="CLU_000945_0_0_1"/>
<dbReference type="EC" id="2.3.2.27" evidence="5 16"/>
<keyword evidence="10" id="KW-0677">Repeat</keyword>
<feature type="region of interest" description="Disordered" evidence="17">
    <location>
        <begin position="1"/>
        <end position="69"/>
    </location>
</feature>
<dbReference type="Pfam" id="PF23009">
    <property type="entry name" value="UBC_like"/>
    <property type="match status" value="1"/>
</dbReference>
<keyword evidence="11 15" id="KW-0863">Zinc-finger</keyword>
<keyword evidence="12 16" id="KW-0833">Ubl conjugation pathway</keyword>
<evidence type="ECO:0000256" key="10">
    <source>
        <dbReference type="ARBA" id="ARBA00022737"/>
    </source>
</evidence>
<accession>K5WBA7</accession>
<dbReference type="Pfam" id="PF22999">
    <property type="entry name" value="LTN1_E3_ligase_6th"/>
    <property type="match status" value="1"/>
</dbReference>
<dbReference type="PANTHER" id="PTHR12389:SF0">
    <property type="entry name" value="E3 UBIQUITIN-PROTEIN LIGASE LISTERIN"/>
    <property type="match status" value="1"/>
</dbReference>
<evidence type="ECO:0000256" key="17">
    <source>
        <dbReference type="SAM" id="MobiDB-lite"/>
    </source>
</evidence>
<dbReference type="Pfam" id="PF22958">
    <property type="entry name" value="Ltn1_1st"/>
    <property type="match status" value="1"/>
</dbReference>
<feature type="compositionally biased region" description="Polar residues" evidence="17">
    <location>
        <begin position="263"/>
        <end position="273"/>
    </location>
</feature>
<dbReference type="GO" id="GO:0005829">
    <property type="term" value="C:cytosol"/>
    <property type="evidence" value="ECO:0007669"/>
    <property type="project" value="UniProtKB-SubCell"/>
</dbReference>
<keyword evidence="8 16" id="KW-0808">Transferase</keyword>
<comment type="subcellular location">
    <subcellularLocation>
        <location evidence="2">Cytoplasm</location>
        <location evidence="2">Cytosol</location>
    </subcellularLocation>
</comment>
<evidence type="ECO:0000256" key="7">
    <source>
        <dbReference type="ARBA" id="ARBA00022490"/>
    </source>
</evidence>
<feature type="domain" description="RING-type" evidence="18">
    <location>
        <begin position="1759"/>
        <end position="1806"/>
    </location>
</feature>
<dbReference type="InterPro" id="IPR016024">
    <property type="entry name" value="ARM-type_fold"/>
</dbReference>
<dbReference type="InterPro" id="IPR011016">
    <property type="entry name" value="Znf_RING-CH"/>
</dbReference>
<evidence type="ECO:0000256" key="16">
    <source>
        <dbReference type="RuleBase" id="RU367090"/>
    </source>
</evidence>
<organism evidence="19 20">
    <name type="scientific">Phanerochaete carnosa (strain HHB-10118-sp)</name>
    <name type="common">White-rot fungus</name>
    <name type="synonym">Peniophora carnosa</name>
    <dbReference type="NCBI Taxonomy" id="650164"/>
    <lineage>
        <taxon>Eukaryota</taxon>
        <taxon>Fungi</taxon>
        <taxon>Dikarya</taxon>
        <taxon>Basidiomycota</taxon>
        <taxon>Agaricomycotina</taxon>
        <taxon>Agaricomycetes</taxon>
        <taxon>Polyporales</taxon>
        <taxon>Phanerochaetaceae</taxon>
        <taxon>Phanerochaete</taxon>
    </lineage>
</organism>
<dbReference type="GO" id="GO:0072344">
    <property type="term" value="P:rescue of stalled ribosome"/>
    <property type="evidence" value="ECO:0007669"/>
    <property type="project" value="UniProtKB-UniRule"/>
</dbReference>
<gene>
    <name evidence="19" type="ORF">PHACADRAFT_92839</name>
</gene>
<dbReference type="GO" id="GO:0043023">
    <property type="term" value="F:ribosomal large subunit binding"/>
    <property type="evidence" value="ECO:0007669"/>
    <property type="project" value="TreeGrafter"/>
</dbReference>
<keyword evidence="13 16" id="KW-0862">Zinc</keyword>
<dbReference type="InterPro" id="IPR039795">
    <property type="entry name" value="LTN1/Rkr1"/>
</dbReference>
<comment type="pathway">
    <text evidence="3 16">Protein modification; protein ubiquitination.</text>
</comment>
<dbReference type="GeneID" id="18920800"/>
<dbReference type="UniPathway" id="UPA00143"/>
<evidence type="ECO:0000256" key="14">
    <source>
        <dbReference type="ARBA" id="ARBA00055150"/>
    </source>
</evidence>
<comment type="similarity">
    <text evidence="4 16">Belongs to the LTN1 family.</text>
</comment>
<dbReference type="STRING" id="650164.K5WBA7"/>
<dbReference type="SMART" id="SM01197">
    <property type="entry name" value="FANCL_C"/>
    <property type="match status" value="1"/>
</dbReference>
<dbReference type="OrthoDB" id="6108at2759"/>
<dbReference type="GO" id="GO:1990112">
    <property type="term" value="C:RQC complex"/>
    <property type="evidence" value="ECO:0007669"/>
    <property type="project" value="UniProtKB-UniRule"/>
</dbReference>
<comment type="catalytic activity">
    <reaction evidence="1 16">
        <text>S-ubiquitinyl-[E2 ubiquitin-conjugating enzyme]-L-cysteine + [acceptor protein]-L-lysine = [E2 ubiquitin-conjugating enzyme]-L-cysteine + N(6)-ubiquitinyl-[acceptor protein]-L-lysine.</text>
        <dbReference type="EC" id="2.3.2.27"/>
    </reaction>
</comment>
<evidence type="ECO:0000256" key="9">
    <source>
        <dbReference type="ARBA" id="ARBA00022723"/>
    </source>
</evidence>
<dbReference type="FunFam" id="3.30.40.10:FF:000038">
    <property type="entry name" value="E3 ubiquitin-protein ligase listerin"/>
    <property type="match status" value="1"/>
</dbReference>
<dbReference type="EMBL" id="JH930471">
    <property type="protein sequence ID" value="EKM56485.1"/>
    <property type="molecule type" value="Genomic_DNA"/>
</dbReference>
<evidence type="ECO:0000259" key="18">
    <source>
        <dbReference type="PROSITE" id="PS50089"/>
    </source>
</evidence>
<evidence type="ECO:0000256" key="6">
    <source>
        <dbReference type="ARBA" id="ARBA00017157"/>
    </source>
</evidence>
<keyword evidence="9 16" id="KW-0479">Metal-binding</keyword>
<dbReference type="InterPro" id="IPR054478">
    <property type="entry name" value="LTN1_UBC"/>
</dbReference>
<evidence type="ECO:0000256" key="2">
    <source>
        <dbReference type="ARBA" id="ARBA00004514"/>
    </source>
</evidence>
<comment type="function">
    <text evidence="14">E3 ubiquitin-protein ligase component of the ribosome quality control complex (RQC), a ribosome-associated complex that mediates ubiquitination and extraction of incompletely synthesized nascent chains for proteasomal degradation. Mediates ubiquitination of proteins derived from mRNAs lacking stop codons (non-stop proteins) and other translation arrest products induced by poly-lysine sequences and tandem rare codons. Ubiquitination leads to CDC48 recruitment for extraction and degradation of the incomplete translation product. May indirectly play a role in chromatin function and transcription.</text>
</comment>
<evidence type="ECO:0000256" key="12">
    <source>
        <dbReference type="ARBA" id="ARBA00022786"/>
    </source>
</evidence>
<feature type="region of interest" description="Disordered" evidence="17">
    <location>
        <begin position="260"/>
        <end position="300"/>
    </location>
</feature>
<evidence type="ECO:0000256" key="15">
    <source>
        <dbReference type="PROSITE-ProRule" id="PRU00175"/>
    </source>
</evidence>
<feature type="compositionally biased region" description="Basic and acidic residues" evidence="17">
    <location>
        <begin position="278"/>
        <end position="289"/>
    </location>
</feature>
<dbReference type="InterPro" id="IPR039804">
    <property type="entry name" value="RING-CH-C4HC3_LTN1"/>
</dbReference>
<evidence type="ECO:0000313" key="20">
    <source>
        <dbReference type="Proteomes" id="UP000008370"/>
    </source>
</evidence>
<dbReference type="InterPro" id="IPR054476">
    <property type="entry name" value="Ltn1_N"/>
</dbReference>
<dbReference type="Gene3D" id="3.30.40.10">
    <property type="entry name" value="Zinc/RING finger domain, C3HC4 (zinc finger)"/>
    <property type="match status" value="1"/>
</dbReference>
<evidence type="ECO:0000256" key="1">
    <source>
        <dbReference type="ARBA" id="ARBA00000900"/>
    </source>
</evidence>
<sequence>MAKGKSSASSGTRKKHARKAAAVGGLLDEPQAPKEKKQKGKEKGSKRSKEPRKKVYIPPAKPIPAQPDPLDTLGIAQRIPADLLVVLRKLAKKDSVTKRRALEDFHADWVEKSRSDESVLSVLEVVLPVWLHHVPALFLHPSRRVRQLAINLHVALLGLPPLGKEIAFLLSEGTSSDHVDFILGSWLLASYDVDRQVSAAALGAWNAYIALRSAERGSGSASTLALDSATFLSLWEFAQRVLLDPSGVYLQINPPQLAMPLSAPQSRKGSGKNTPVPRRVEEPPTRTKADEEEESETDRKARMRISGFGALEWMLGLQDEKAAEGFISPLDNIALWSALYSGQHPPFVQDDEFEAFGWNQPGVRKACWGAVQALLKSHKGHFHGLEQSLSIAVLRSAWVEPDAAVRNPMWQPLLTFLKEYPTAWETEARGMPDIEEEDESDSEDEADVETPKAQAQLKVQAAEQKITHSQAYDDFRQFLELGCMGSPVQAYPAVIIVLSTIPPMILATIPTPISTLFDSFWAAVDGQALSGLDRVAASVAFLSALLECVVFMVRRLRGDQAAVLLSEDQQDGRQAAIDLVREQFKRVWEEISSERLKTDENLAATSLSKTLMALYEADEELFRTAWGVLSDAIKVQLITSQQRVPSLIPATLKIFRGSSTEGSTLAQANDQLINDVIYSTIRRFEEILDQDESIAVDQTRLRSLVIVLDAFGTDIFADEGLASAIDATCTKHAYRLLVLSPDVLFVYLAHRDNSQQCVYLWTNVLQAISERQEEPSTALEPLLGAAEQGVLPNTLRPAGDELDAVVGQLLVSGLSGTTGSSQSLDLLRRVLLHHQYFIRDDCLRGLVSSICSTFAQHAEASLREEDTAAGSLPALFTLLDIVTQGDVMSLASGDIISILPKLFLFSALVPTLHPSSTLQPQYHLAGDILSRSWVGLPEDIRHHVSAVVQQRLQDILLDLSVPIKPSQILRIVTDSASHLGADLVNGIFPSREELDRMLSDLPTYASHPSFAVIDPLVLPGDWDDEEAESPSGLDAFGYSTYARVVLSLLLHFLDDRDAAKQNVWALHHFQALALYAKDVIHVPSMANPVFGKSVGKSALEDIVSKVEQLTAYLLNHSVDDGWFARATSRLSSGKVDVSDQVEVLFSSLINPLAGDTTRESRVLHSILRHVLPKVTKEEADVLIGLARTAEKKAPRASLAIVYAVTQYAPEPPRLDRLRNELAAGLLGVSVSKVNTEGLWLLRRLAAIAPDPESDIVYLPTNRAVNLMKPLQQWITSDEDLDEEVEYQMTLIFVHLAPILQTVPGAHWDLIFDVVENNLENSSLGEASSLPLLYRTLQLVIAIEDLSSTTKTLRTAWQEHRTATLTLVRDLVVQRIGQCHNAIDTPLGLCRELALSVIQDLPESLVDKDAIAKVLFGSECAFSLLTLLQMCHLLLDASEAVPKMAYKILQASATKYTEHLVLEASVDSEATVPLNLPPELVQLLQSSLSDEDAFDSAREQVSLSAYTFVSRCSFSSQKLFGHMLSWMLVFDLFINASLKVKIEYMNHLRREGLVADYFLPLVFNTLGLYEGMVRAFKLDIWSIDEYYLDLTSSEIPLRLPLLAAHLYYRALRVVPGLVRSWLADCRDRQLNGTVTAYTSTHFSPAIIRAELAQIRDPVAAAELLADEHLKVRVASSVHEVTASYAVDEYELELRLRLPSDWPLHAVEVTDAARVGVTEDRWRSWVLGVQQILTFRGGSIVDGLAFFKKNVVSHFEGQSECAICYSMISAMDGSLPKKPCKTCKNKFHSGCLYKWFNSSHSSSCPLCRSEIIQ</sequence>
<protein>
    <recommendedName>
        <fullName evidence="6 16">E3 ubiquitin-protein ligase listerin</fullName>
        <ecNumber evidence="5 16">2.3.2.27</ecNumber>
    </recommendedName>
    <alternativeName>
        <fullName evidence="16">RING-type E3 ubiquitin transferase listerin</fullName>
    </alternativeName>
</protein>
<dbReference type="RefSeq" id="XP_007394332.1">
    <property type="nucleotide sequence ID" value="XM_007394270.1"/>
</dbReference>
<dbReference type="GO" id="GO:1990116">
    <property type="term" value="P:ribosome-associated ubiquitin-dependent protein catabolic process"/>
    <property type="evidence" value="ECO:0007669"/>
    <property type="project" value="UniProtKB-UniRule"/>
</dbReference>
<feature type="compositionally biased region" description="Polar residues" evidence="17">
    <location>
        <begin position="1"/>
        <end position="11"/>
    </location>
</feature>
<dbReference type="InterPro" id="IPR001841">
    <property type="entry name" value="Znf_RING"/>
</dbReference>
<dbReference type="InterPro" id="IPR013083">
    <property type="entry name" value="Znf_RING/FYVE/PHD"/>
</dbReference>
<proteinExistence type="inferred from homology"/>